<dbReference type="InterPro" id="IPR011009">
    <property type="entry name" value="Kinase-like_dom_sf"/>
</dbReference>
<dbReference type="EMBL" id="JAUTXT010000019">
    <property type="protein sequence ID" value="KAK3674490.1"/>
    <property type="molecule type" value="Genomic_DNA"/>
</dbReference>
<evidence type="ECO:0008006" key="3">
    <source>
        <dbReference type="Google" id="ProtNLM"/>
    </source>
</evidence>
<protein>
    <recommendedName>
        <fullName evidence="3">Protein kinase domain-containing protein</fullName>
    </recommendedName>
</protein>
<comment type="caution">
    <text evidence="1">The sequence shown here is derived from an EMBL/GenBank/DDBJ whole genome shotgun (WGS) entry which is preliminary data.</text>
</comment>
<name>A0AAE0WMN5_9PEZI</name>
<organism evidence="1 2">
    <name type="scientific">Recurvomyces mirabilis</name>
    <dbReference type="NCBI Taxonomy" id="574656"/>
    <lineage>
        <taxon>Eukaryota</taxon>
        <taxon>Fungi</taxon>
        <taxon>Dikarya</taxon>
        <taxon>Ascomycota</taxon>
        <taxon>Pezizomycotina</taxon>
        <taxon>Dothideomycetes</taxon>
        <taxon>Dothideomycetidae</taxon>
        <taxon>Mycosphaerellales</taxon>
        <taxon>Teratosphaeriaceae</taxon>
        <taxon>Recurvomyces</taxon>
    </lineage>
</organism>
<gene>
    <name evidence="1" type="ORF">LTR78_005576</name>
</gene>
<evidence type="ECO:0000313" key="2">
    <source>
        <dbReference type="Proteomes" id="UP001274830"/>
    </source>
</evidence>
<dbReference type="AlphaFoldDB" id="A0AAE0WMN5"/>
<sequence length="249" mass="27450">MICVILLADGTRVDSASLLGMGTDGFILRSGDYVLKAPKLYGYMDGKGTVQKDDDNLIHLTHLDAEKEVYQRLQGVPGVADFISCSPNGNGSLAEYIKGRGPPSLYTRWAWTVQATDAVKNCHDKGVLVFDIALRNFVLADDMGLRMIDFANSALLPPDSSNDMSKVDVDGCTVALDIFHLSNVIYSLLARREFHIDCAYESEWPALSDLPCVNDVPNGHIVRKCWMNGYATVRELQEDLHSCSVQSML</sequence>
<proteinExistence type="predicted"/>
<dbReference type="SUPFAM" id="SSF56112">
    <property type="entry name" value="Protein kinase-like (PK-like)"/>
    <property type="match status" value="1"/>
</dbReference>
<keyword evidence="2" id="KW-1185">Reference proteome</keyword>
<dbReference type="Gene3D" id="1.10.510.10">
    <property type="entry name" value="Transferase(Phosphotransferase) domain 1"/>
    <property type="match status" value="1"/>
</dbReference>
<dbReference type="Proteomes" id="UP001274830">
    <property type="component" value="Unassembled WGS sequence"/>
</dbReference>
<accession>A0AAE0WMN5</accession>
<reference evidence="1" key="1">
    <citation type="submission" date="2023-07" db="EMBL/GenBank/DDBJ databases">
        <title>Black Yeasts Isolated from many extreme environments.</title>
        <authorList>
            <person name="Coleine C."/>
            <person name="Stajich J.E."/>
            <person name="Selbmann L."/>
        </authorList>
    </citation>
    <scope>NUCLEOTIDE SEQUENCE</scope>
    <source>
        <strain evidence="1">CCFEE 5485</strain>
    </source>
</reference>
<evidence type="ECO:0000313" key="1">
    <source>
        <dbReference type="EMBL" id="KAK3674490.1"/>
    </source>
</evidence>